<accession>A0A2K8Z687</accession>
<dbReference type="KEGG" id="spir:CWM47_27925"/>
<evidence type="ECO:0000313" key="1">
    <source>
        <dbReference type="EMBL" id="AUD05344.1"/>
    </source>
</evidence>
<evidence type="ECO:0000313" key="2">
    <source>
        <dbReference type="Proteomes" id="UP000232883"/>
    </source>
</evidence>
<name>A0A2K8Z687_9BACT</name>
<sequence>MSYFIKLTHSYSSKNRLQEAALKVARSLDDHQLESPEALERFVENRITLFNRSFNRCTALSVNLRKAHHQEGYLLHISDLVTLTVYKIKGQFVEEPATAQPVERINCEATGPQLGLFDELPV</sequence>
<dbReference type="EMBL" id="CP025096">
    <property type="protein sequence ID" value="AUD05344.1"/>
    <property type="molecule type" value="Genomic_DNA"/>
</dbReference>
<dbReference type="RefSeq" id="WP_100991904.1">
    <property type="nucleotide sequence ID" value="NZ_CP025096.1"/>
</dbReference>
<reference evidence="1 2" key="1">
    <citation type="submission" date="2017-11" db="EMBL/GenBank/DDBJ databases">
        <title>Taxonomic description and genome sequences of Spirosoma HA7 sp. nov., isolated from pollen microhabitat of Corylus avellana.</title>
        <authorList>
            <person name="Ambika Manirajan B."/>
            <person name="Suarez C."/>
            <person name="Ratering S."/>
            <person name="Geissler-Plaum R."/>
            <person name="Cardinale M."/>
            <person name="Sylvia S."/>
        </authorList>
    </citation>
    <scope>NUCLEOTIDE SEQUENCE [LARGE SCALE GENOMIC DNA]</scope>
    <source>
        <strain evidence="1 2">HA7</strain>
    </source>
</reference>
<protein>
    <submittedName>
        <fullName evidence="1">Uncharacterized protein</fullName>
    </submittedName>
</protein>
<proteinExistence type="predicted"/>
<organism evidence="1 2">
    <name type="scientific">Spirosoma pollinicola</name>
    <dbReference type="NCBI Taxonomy" id="2057025"/>
    <lineage>
        <taxon>Bacteria</taxon>
        <taxon>Pseudomonadati</taxon>
        <taxon>Bacteroidota</taxon>
        <taxon>Cytophagia</taxon>
        <taxon>Cytophagales</taxon>
        <taxon>Cytophagaceae</taxon>
        <taxon>Spirosoma</taxon>
    </lineage>
</organism>
<keyword evidence="2" id="KW-1185">Reference proteome</keyword>
<dbReference type="OrthoDB" id="962223at2"/>
<dbReference type="AlphaFoldDB" id="A0A2K8Z687"/>
<dbReference type="Proteomes" id="UP000232883">
    <property type="component" value="Chromosome"/>
</dbReference>
<gene>
    <name evidence="1" type="ORF">CWM47_27925</name>
</gene>